<evidence type="ECO:0000256" key="1">
    <source>
        <dbReference type="SAM" id="Phobius"/>
    </source>
</evidence>
<dbReference type="EMBL" id="JPJI01000032">
    <property type="protein sequence ID" value="KEZ93135.1"/>
    <property type="molecule type" value="Genomic_DNA"/>
</dbReference>
<evidence type="ECO:0000313" key="2">
    <source>
        <dbReference type="EMBL" id="GAK77230.1"/>
    </source>
</evidence>
<evidence type="ECO:0000313" key="9">
    <source>
        <dbReference type="Proteomes" id="UP000239997"/>
    </source>
</evidence>
<evidence type="ECO:0000313" key="4">
    <source>
        <dbReference type="EMBL" id="KEZ93135.1"/>
    </source>
</evidence>
<evidence type="ECO:0000313" key="7">
    <source>
        <dbReference type="Proteomes" id="UP000028980"/>
    </source>
</evidence>
<reference evidence="4 6" key="2">
    <citation type="submission" date="2014-07" db="EMBL/GenBank/DDBJ databases">
        <title>Draft genome sequence of Nonlabens ulvanivorans, an ulvan degrading bacterium.</title>
        <authorList>
            <person name="Kopel M."/>
            <person name="Helbert W."/>
            <person name="Henrissat B."/>
            <person name="Doniger T."/>
            <person name="Banin E."/>
        </authorList>
    </citation>
    <scope>NUCLEOTIDE SEQUENCE [LARGE SCALE GENOMIC DNA]</scope>
    <source>
        <strain evidence="4 6">PLR</strain>
    </source>
</reference>
<proteinExistence type="predicted"/>
<feature type="transmembrane region" description="Helical" evidence="1">
    <location>
        <begin position="20"/>
        <end position="38"/>
    </location>
</feature>
<reference evidence="7 8" key="1">
    <citation type="journal article" date="2014" name="Genome Announc.">
        <title>Draft Genome Sequences of Marine Flavobacterium Nonlabens Strains NR17, NR24, NR27, NR32, NR33, and Ara13.</title>
        <authorList>
            <person name="Nakanishi M."/>
            <person name="Meirelles P."/>
            <person name="Suzuki R."/>
            <person name="Takatani N."/>
            <person name="Mino S."/>
            <person name="Suda W."/>
            <person name="Oshima K."/>
            <person name="Hattori M."/>
            <person name="Ohkuma M."/>
            <person name="Hosokawa M."/>
            <person name="Miyashita K."/>
            <person name="Thompson F.L."/>
            <person name="Niwa A."/>
            <person name="Sawabe T."/>
            <person name="Sawabe T."/>
        </authorList>
    </citation>
    <scope>NUCLEOTIDE SEQUENCE [LARGE SCALE GENOMIC DNA]</scope>
    <source>
        <strain evidence="2">JCM 19296</strain>
        <strain evidence="3">JCM 19314</strain>
        <strain evidence="7">JCM19296</strain>
        <strain evidence="8">JCM19314</strain>
    </source>
</reference>
<dbReference type="AlphaFoldDB" id="A0A081DE84"/>
<dbReference type="EMBL" id="BBLG01000007">
    <property type="protein sequence ID" value="GAK77230.1"/>
    <property type="molecule type" value="Genomic_DNA"/>
</dbReference>
<dbReference type="GeneID" id="90596680"/>
<dbReference type="Proteomes" id="UP000029226">
    <property type="component" value="Unassembled WGS sequence"/>
</dbReference>
<keyword evidence="1" id="KW-0812">Transmembrane</keyword>
<dbReference type="InterPro" id="IPR046077">
    <property type="entry name" value="DUF6095"/>
</dbReference>
<keyword evidence="1" id="KW-0472">Membrane</keyword>
<comment type="caution">
    <text evidence="2">The sequence shown here is derived from an EMBL/GenBank/DDBJ whole genome shotgun (WGS) entry which is preliminary data.</text>
</comment>
<dbReference type="Proteomes" id="UP000028980">
    <property type="component" value="Unassembled WGS sequence"/>
</dbReference>
<reference evidence="5 9" key="3">
    <citation type="submission" date="2018-03" db="EMBL/GenBank/DDBJ databases">
        <title>Genomic Encyclopedia of Archaeal and Bacterial Type Strains, Phase II (KMG-II): from individual species to whole genera.</title>
        <authorList>
            <person name="Goeker M."/>
        </authorList>
    </citation>
    <scope>NUCLEOTIDE SEQUENCE [LARGE SCALE GENOMIC DNA]</scope>
    <source>
        <strain evidence="5 9">DSM 22727</strain>
    </source>
</reference>
<dbReference type="EMBL" id="PVNA01000003">
    <property type="protein sequence ID" value="PRX13745.1"/>
    <property type="molecule type" value="Genomic_DNA"/>
</dbReference>
<dbReference type="RefSeq" id="WP_036584789.1">
    <property type="nucleotide sequence ID" value="NZ_CP136694.1"/>
</dbReference>
<dbReference type="Proteomes" id="UP000028531">
    <property type="component" value="Unassembled WGS sequence"/>
</dbReference>
<organism evidence="2 7">
    <name type="scientific">Nonlabens ulvanivorans</name>
    <name type="common">Persicivirga ulvanivorans</name>
    <dbReference type="NCBI Taxonomy" id="906888"/>
    <lineage>
        <taxon>Bacteria</taxon>
        <taxon>Pseudomonadati</taxon>
        <taxon>Bacteroidota</taxon>
        <taxon>Flavobacteriia</taxon>
        <taxon>Flavobacteriales</taxon>
        <taxon>Flavobacteriaceae</taxon>
        <taxon>Nonlabens</taxon>
    </lineage>
</organism>
<dbReference type="OrthoDB" id="1447634at2"/>
<protein>
    <submittedName>
        <fullName evidence="2">Uncharacterized protein</fullName>
    </submittedName>
</protein>
<dbReference type="Pfam" id="PF19589">
    <property type="entry name" value="DUF6095"/>
    <property type="match status" value="1"/>
</dbReference>
<evidence type="ECO:0000313" key="6">
    <source>
        <dbReference type="Proteomes" id="UP000028531"/>
    </source>
</evidence>
<accession>A0A081DE84</accession>
<feature type="transmembrane region" description="Helical" evidence="1">
    <location>
        <begin position="44"/>
        <end position="69"/>
    </location>
</feature>
<dbReference type="Proteomes" id="UP000239997">
    <property type="component" value="Unassembled WGS sequence"/>
</dbReference>
<keyword evidence="1" id="KW-1133">Transmembrane helix</keyword>
<gene>
    <name evidence="4" type="ORF">IL45_13515</name>
    <name evidence="2" type="ORF">JCM19296_2835</name>
    <name evidence="3" type="ORF">JCM19314_917</name>
    <name evidence="5" type="ORF">LY02_01993</name>
</gene>
<name>A0A081DE84_NONUL</name>
<evidence type="ECO:0000313" key="5">
    <source>
        <dbReference type="EMBL" id="PRX13745.1"/>
    </source>
</evidence>
<dbReference type="EMBL" id="BBMM01000003">
    <property type="protein sequence ID" value="GAK99732.1"/>
    <property type="molecule type" value="Genomic_DNA"/>
</dbReference>
<evidence type="ECO:0000313" key="3">
    <source>
        <dbReference type="EMBL" id="GAK99732.1"/>
    </source>
</evidence>
<evidence type="ECO:0000313" key="8">
    <source>
        <dbReference type="Proteomes" id="UP000029226"/>
    </source>
</evidence>
<sequence>MEQQQPSTDKEVLGKGITRLMTAIPFLIAGPILIYLGAGSDHPIIFLMPGIAFCILAVVFIFQGINTILDSMFKSDKKR</sequence>
<keyword evidence="9" id="KW-1185">Reference proteome</keyword>